<evidence type="ECO:0000256" key="1">
    <source>
        <dbReference type="SAM" id="Phobius"/>
    </source>
</evidence>
<feature type="transmembrane region" description="Helical" evidence="1">
    <location>
        <begin position="14"/>
        <end position="38"/>
    </location>
</feature>
<feature type="transmembrane region" description="Helical" evidence="1">
    <location>
        <begin position="50"/>
        <end position="77"/>
    </location>
</feature>
<keyword evidence="1" id="KW-1133">Transmembrane helix</keyword>
<accession>A0ABR2EGM2</accession>
<name>A0ABR2EGM2_9ROSI</name>
<feature type="transmembrane region" description="Helical" evidence="1">
    <location>
        <begin position="156"/>
        <end position="178"/>
    </location>
</feature>
<dbReference type="EMBL" id="JBBPBM010000015">
    <property type="protein sequence ID" value="KAK8559257.1"/>
    <property type="molecule type" value="Genomic_DNA"/>
</dbReference>
<sequence length="387" mass="44107">MVVTASLVANNQWFYFWFFISGLWSVVQSPPHCLWLVFPHLRRPSLVAKFSGHGSFLLTIVGVVASEYGSCLSVIVLGCYGWEFSSTALCRSRFFQRWPFRHWQSPLCTSLINLFWQVYGKQLALVPLPEFGSSLLTRLVVGAHPNPPFGFEQPAYLAYFKPAFLYSLGPGVVVLFYLKPNRIDLDALAVKGIYGSIPGWPTTTVAYFQWQASQDCKDYMARTFPTDSRFTTWPLRCMDFPVASRSQTFLSPILHSSSHILWWPSTLQHYLLRKDSGLIAYWLNSLFYLLLFLMDPDLLHSMENLQFTEAEAEMVVIVPVAEDEGTSLWLVGSVITDKVVDGDSVGRIFRSVWKSKNVSKIVELRANFFLIKPVNGEAKDMILKRRP</sequence>
<organism evidence="2 3">
    <name type="scientific">Hibiscus sabdariffa</name>
    <name type="common">roselle</name>
    <dbReference type="NCBI Taxonomy" id="183260"/>
    <lineage>
        <taxon>Eukaryota</taxon>
        <taxon>Viridiplantae</taxon>
        <taxon>Streptophyta</taxon>
        <taxon>Embryophyta</taxon>
        <taxon>Tracheophyta</taxon>
        <taxon>Spermatophyta</taxon>
        <taxon>Magnoliopsida</taxon>
        <taxon>eudicotyledons</taxon>
        <taxon>Gunneridae</taxon>
        <taxon>Pentapetalae</taxon>
        <taxon>rosids</taxon>
        <taxon>malvids</taxon>
        <taxon>Malvales</taxon>
        <taxon>Malvaceae</taxon>
        <taxon>Malvoideae</taxon>
        <taxon>Hibiscus</taxon>
    </lineage>
</organism>
<keyword evidence="1" id="KW-0812">Transmembrane</keyword>
<keyword evidence="3" id="KW-1185">Reference proteome</keyword>
<reference evidence="2 3" key="1">
    <citation type="journal article" date="2024" name="G3 (Bethesda)">
        <title>Genome assembly of Hibiscus sabdariffa L. provides insights into metabolisms of medicinal natural products.</title>
        <authorList>
            <person name="Kim T."/>
        </authorList>
    </citation>
    <scope>NUCLEOTIDE SEQUENCE [LARGE SCALE GENOMIC DNA]</scope>
    <source>
        <strain evidence="2">TK-2024</strain>
        <tissue evidence="2">Old leaves</tissue>
    </source>
</reference>
<evidence type="ECO:0000313" key="3">
    <source>
        <dbReference type="Proteomes" id="UP001472677"/>
    </source>
</evidence>
<comment type="caution">
    <text evidence="2">The sequence shown here is derived from an EMBL/GenBank/DDBJ whole genome shotgun (WGS) entry which is preliminary data.</text>
</comment>
<proteinExistence type="predicted"/>
<dbReference type="Proteomes" id="UP001472677">
    <property type="component" value="Unassembled WGS sequence"/>
</dbReference>
<gene>
    <name evidence="2" type="ORF">V6N12_042538</name>
</gene>
<evidence type="ECO:0000313" key="2">
    <source>
        <dbReference type="EMBL" id="KAK8559257.1"/>
    </source>
</evidence>
<feature type="transmembrane region" description="Helical" evidence="1">
    <location>
        <begin position="278"/>
        <end position="294"/>
    </location>
</feature>
<protein>
    <submittedName>
        <fullName evidence="2">Uncharacterized protein</fullName>
    </submittedName>
</protein>
<keyword evidence="1" id="KW-0472">Membrane</keyword>